<accession>A0ABY9QDD9</accession>
<keyword evidence="3 6" id="KW-0812">Transmembrane</keyword>
<evidence type="ECO:0000256" key="1">
    <source>
        <dbReference type="ARBA" id="ARBA00004162"/>
    </source>
</evidence>
<dbReference type="Proteomes" id="UP001297580">
    <property type="component" value="Chromosome"/>
</dbReference>
<proteinExistence type="predicted"/>
<reference evidence="10 11" key="1">
    <citation type="submission" date="2023-08" db="EMBL/GenBank/DDBJ databases">
        <title>Complete genome sequence of Geobacillus thermodenitrificans K1041, a genetically tractable strain representative of the genus Geobacillus.</title>
        <authorList>
            <person name="Kani S."/>
            <person name="Suzuki H."/>
        </authorList>
    </citation>
    <scope>NUCLEOTIDE SEQUENCE [LARGE SCALE GENOMIC DNA]</scope>
    <source>
        <strain evidence="10 11">K1041</strain>
    </source>
</reference>
<evidence type="ECO:0000259" key="8">
    <source>
        <dbReference type="Pfam" id="PF22819"/>
    </source>
</evidence>
<evidence type="ECO:0000313" key="10">
    <source>
        <dbReference type="EMBL" id="WMV76097.1"/>
    </source>
</evidence>
<dbReference type="RefSeq" id="WP_311088184.1">
    <property type="nucleotide sequence ID" value="NZ_CP133461.1"/>
</dbReference>
<evidence type="ECO:0000256" key="3">
    <source>
        <dbReference type="ARBA" id="ARBA00022692"/>
    </source>
</evidence>
<name>A0ABY9QDD9_GEOTD</name>
<evidence type="ECO:0008006" key="12">
    <source>
        <dbReference type="Google" id="ProtNLM"/>
    </source>
</evidence>
<protein>
    <recommendedName>
        <fullName evidence="12">Zinc ribbon domain-containing protein</fullName>
    </recommendedName>
</protein>
<dbReference type="PANTHER" id="PTHR40038">
    <property type="entry name" value="MEMBRANE-ASSOCIATED PROTEIN TCAA"/>
    <property type="match status" value="1"/>
</dbReference>
<gene>
    <name evidence="10" type="ORF">HSX42_18160</name>
</gene>
<dbReference type="Pfam" id="PF22820">
    <property type="entry name" value="TcaA_3rd_4th"/>
    <property type="match status" value="1"/>
</dbReference>
<evidence type="ECO:0000313" key="11">
    <source>
        <dbReference type="Proteomes" id="UP001297580"/>
    </source>
</evidence>
<feature type="domain" description="TcaA second" evidence="7">
    <location>
        <begin position="68"/>
        <end position="169"/>
    </location>
</feature>
<comment type="subcellular location">
    <subcellularLocation>
        <location evidence="1">Cell membrane</location>
        <topology evidence="1">Single-pass membrane protein</topology>
    </subcellularLocation>
</comment>
<evidence type="ECO:0000259" key="7">
    <source>
        <dbReference type="Pfam" id="PF22813"/>
    </source>
</evidence>
<evidence type="ECO:0000256" key="4">
    <source>
        <dbReference type="ARBA" id="ARBA00022989"/>
    </source>
</evidence>
<evidence type="ECO:0000256" key="5">
    <source>
        <dbReference type="ARBA" id="ARBA00023136"/>
    </source>
</evidence>
<feature type="domain" description="TcaA 4th" evidence="9">
    <location>
        <begin position="248"/>
        <end position="319"/>
    </location>
</feature>
<dbReference type="Pfam" id="PF22819">
    <property type="entry name" value="TcaA_5th"/>
    <property type="match status" value="1"/>
</dbReference>
<evidence type="ECO:0000256" key="2">
    <source>
        <dbReference type="ARBA" id="ARBA00022475"/>
    </source>
</evidence>
<organism evidence="10 11">
    <name type="scientific">Geobacillus thermodenitrificans</name>
    <dbReference type="NCBI Taxonomy" id="33940"/>
    <lineage>
        <taxon>Bacteria</taxon>
        <taxon>Bacillati</taxon>
        <taxon>Bacillota</taxon>
        <taxon>Bacilli</taxon>
        <taxon>Bacillales</taxon>
        <taxon>Anoxybacillaceae</taxon>
        <taxon>Geobacillus</taxon>
    </lineage>
</organism>
<evidence type="ECO:0000256" key="6">
    <source>
        <dbReference type="SAM" id="Phobius"/>
    </source>
</evidence>
<dbReference type="EMBL" id="CP133461">
    <property type="protein sequence ID" value="WMV76097.1"/>
    <property type="molecule type" value="Genomic_DNA"/>
</dbReference>
<keyword evidence="5 6" id="KW-0472">Membrane</keyword>
<dbReference type="Pfam" id="PF22813">
    <property type="entry name" value="TcaA_2nd"/>
    <property type="match status" value="1"/>
</dbReference>
<feature type="domain" description="TcaA protein NTF2-like" evidence="8">
    <location>
        <begin position="342"/>
        <end position="408"/>
    </location>
</feature>
<dbReference type="InterPro" id="IPR054528">
    <property type="entry name" value="TcaA_5th"/>
</dbReference>
<keyword evidence="2" id="KW-1003">Cell membrane</keyword>
<keyword evidence="4 6" id="KW-1133">Transmembrane helix</keyword>
<keyword evidence="11" id="KW-1185">Reference proteome</keyword>
<feature type="transmembrane region" description="Helical" evidence="6">
    <location>
        <begin position="41"/>
        <end position="62"/>
    </location>
</feature>
<sequence>MRCANCGEYVDSTQLYCTNCGAKQEPVQEKAGQGGRRNKKFFLLLGVFLLLLCSVVAVHFTLSYRFDPERLVFRLEEAVKEQNPKQLINLLEKDNPNIKWTEGNAKRFLQYINEEADVHQIFAELAKQAHNPNAYHMFTPVTDRNGNNLFVLVKGEKKFGIYQRYYIEVIPFRLVVSSNLDNVDVKIDQTKKTLSNSDEKYKLGQFLPGAYKMTATYQSDYATMSKDFTLDFSKAEENELNYYAELEASFVSITSNVEKAELFVNGKGTGKTIQEMNSFGPIDKHQSIALHAEYQNENGRIKTDEVTVTGEDHEVYLEFNEMELEALHWDEIVQNDEAYFDASIGSFMENFLSSSVSSYNEGDFSIIEPYLNEDGPISKELKKYIDHVVSKGIKENLVDFQVTNCNRQVKLNTFCSLILNSFIAENGNSMLHAIAVSV</sequence>
<dbReference type="InterPro" id="IPR054530">
    <property type="entry name" value="TcaA_4th"/>
</dbReference>
<dbReference type="PANTHER" id="PTHR40038:SF1">
    <property type="entry name" value="MEMBRANE-ASSOCIATED PROTEIN TCAA"/>
    <property type="match status" value="1"/>
</dbReference>
<dbReference type="InterPro" id="IPR054529">
    <property type="entry name" value="TcaA_2nd"/>
</dbReference>
<evidence type="ECO:0000259" key="9">
    <source>
        <dbReference type="Pfam" id="PF22820"/>
    </source>
</evidence>